<dbReference type="InterPro" id="IPR011009">
    <property type="entry name" value="Kinase-like_dom_sf"/>
</dbReference>
<reference evidence="2 3" key="1">
    <citation type="submission" date="2016-12" db="EMBL/GenBank/DDBJ databases">
        <title>The whole genome sequencing and assembly of Bacillus cohnii DSM 6307T strain.</title>
        <authorList>
            <person name="Lee Y.-J."/>
            <person name="Yi H."/>
            <person name="Bahn Y.-S."/>
            <person name="Kim J.F."/>
            <person name="Lee D.-W."/>
        </authorList>
    </citation>
    <scope>NUCLEOTIDE SEQUENCE [LARGE SCALE GENOMIC DNA]</scope>
    <source>
        <strain evidence="2 3">DSM 6307</strain>
    </source>
</reference>
<sequence length="299" mass="35490">MSFLLQLQKWLDQPIKEIKEIKKGFSSDKKYYLKTNEQAYLVKVSERNNTERKYTEFQVHQRAFQNKVKTNKPIKFTYDSTSCYSIFTYVSGKDASDILPLLTTEKQYAIGIEAGMELKKIHKVKSEVSLDWYMYKKEKNERYWQMYQNSNTKIEGDTLIQEFISENYDLMKERSITLQHDDFHVNNMICSGEKLSAVIDFDRFDWGDPIHDLYKTGMFSREVSIPFCNGLIDGYFQHNIPSSFWRLYNLYTAMIIFPSVVWTEKVTPNLIEENETRIKNILNDHDYFQGAIPSWYKKG</sequence>
<dbReference type="Gene3D" id="3.90.1200.10">
    <property type="match status" value="1"/>
</dbReference>
<organism evidence="2 3">
    <name type="scientific">Sutcliffiella cohnii</name>
    <dbReference type="NCBI Taxonomy" id="33932"/>
    <lineage>
        <taxon>Bacteria</taxon>
        <taxon>Bacillati</taxon>
        <taxon>Bacillota</taxon>
        <taxon>Bacilli</taxon>
        <taxon>Bacillales</taxon>
        <taxon>Bacillaceae</taxon>
        <taxon>Sutcliffiella</taxon>
    </lineage>
</organism>
<dbReference type="SUPFAM" id="SSF56112">
    <property type="entry name" value="Protein kinase-like (PK-like)"/>
    <property type="match status" value="1"/>
</dbReference>
<dbReference type="RefSeq" id="WP_066419385.1">
    <property type="nucleotide sequence ID" value="NZ_CP018866.1"/>
</dbReference>
<dbReference type="Pfam" id="PF01636">
    <property type="entry name" value="APH"/>
    <property type="match status" value="1"/>
</dbReference>
<dbReference type="InterPro" id="IPR002575">
    <property type="entry name" value="Aminoglycoside_PTrfase"/>
</dbReference>
<dbReference type="AlphaFoldDB" id="A0A223KQU4"/>
<protein>
    <recommendedName>
        <fullName evidence="1">Aminoglycoside phosphotransferase domain-containing protein</fullName>
    </recommendedName>
</protein>
<proteinExistence type="predicted"/>
<dbReference type="PANTHER" id="PTHR41283">
    <property type="entry name" value="AMINOGLYCOSIDE PHOSPHOTRANSFERASE"/>
    <property type="match status" value="1"/>
</dbReference>
<accession>A0A223KQU4</accession>
<keyword evidence="3" id="KW-1185">Reference proteome</keyword>
<name>A0A223KQU4_9BACI</name>
<dbReference type="STRING" id="1314751.GCA_001591425_03616"/>
<feature type="domain" description="Aminoglycoside phosphotransferase" evidence="1">
    <location>
        <begin position="17"/>
        <end position="236"/>
    </location>
</feature>
<evidence type="ECO:0000313" key="2">
    <source>
        <dbReference type="EMBL" id="AST91806.1"/>
    </source>
</evidence>
<gene>
    <name evidence="2" type="ORF">BC6307_11210</name>
</gene>
<dbReference type="Proteomes" id="UP000215224">
    <property type="component" value="Chromosome"/>
</dbReference>
<dbReference type="EMBL" id="CP018866">
    <property type="protein sequence ID" value="AST91806.1"/>
    <property type="molecule type" value="Genomic_DNA"/>
</dbReference>
<evidence type="ECO:0000313" key="3">
    <source>
        <dbReference type="Proteomes" id="UP000215224"/>
    </source>
</evidence>
<evidence type="ECO:0000259" key="1">
    <source>
        <dbReference type="Pfam" id="PF01636"/>
    </source>
</evidence>
<dbReference type="PANTHER" id="PTHR41283:SF1">
    <property type="entry name" value="AMINOGLYCOSIDE PHOSPHOTRANSFERASE DOMAIN-CONTAINING PROTEIN"/>
    <property type="match status" value="1"/>
</dbReference>
<dbReference type="KEGG" id="bcoh:BC6307_11210"/>